<proteinExistence type="predicted"/>
<sequence length="282" mass="30676">MTTATARSDRDSPATLWFLISQADHLGCGRWSLGNDGRLRCACGTALYQYQQPADGAASGAPASPGTLPRGREERMTPTETAGLAALVAAMCPSMHLEETTTDAWHLLLADLDVADTREAVIRLGRRQSHIDAADIRAEVHAIREERLARDPLPLPDTDPDDPHRYRAELLEIVTAIASGQRVKRTPTAPAQPPPALTGRPRNDLRAHALRVLCPWCRAAPGRPCTVPGLGIPLKNAPAHASRLIAAGPAEREERRPGSEPEDTPKQQHCRRTTNSHLPYVR</sequence>
<name>A0ABW0XW70_9ACTN</name>
<dbReference type="InterPro" id="IPR056911">
    <property type="entry name" value="Phage_Znf_bind_put"/>
</dbReference>
<keyword evidence="4" id="KW-1185">Reference proteome</keyword>
<feature type="compositionally biased region" description="Basic and acidic residues" evidence="1">
    <location>
        <begin position="250"/>
        <end position="266"/>
    </location>
</feature>
<feature type="region of interest" description="Disordered" evidence="1">
    <location>
        <begin position="245"/>
        <end position="282"/>
    </location>
</feature>
<accession>A0ABW0XW70</accession>
<reference evidence="4" key="1">
    <citation type="journal article" date="2019" name="Int. J. Syst. Evol. Microbiol.">
        <title>The Global Catalogue of Microorganisms (GCM) 10K type strain sequencing project: providing services to taxonomists for standard genome sequencing and annotation.</title>
        <authorList>
            <consortium name="The Broad Institute Genomics Platform"/>
            <consortium name="The Broad Institute Genome Sequencing Center for Infectious Disease"/>
            <person name="Wu L."/>
            <person name="Ma J."/>
        </authorList>
    </citation>
    <scope>NUCLEOTIDE SEQUENCE [LARGE SCALE GENOMIC DNA]</scope>
    <source>
        <strain evidence="4">JCM 13852</strain>
    </source>
</reference>
<comment type="caution">
    <text evidence="3">The sequence shown here is derived from an EMBL/GenBank/DDBJ whole genome shotgun (WGS) entry which is preliminary data.</text>
</comment>
<dbReference type="Pfam" id="PF24623">
    <property type="entry name" value="Phage_zn_bind_8"/>
    <property type="match status" value="1"/>
</dbReference>
<evidence type="ECO:0000259" key="2">
    <source>
        <dbReference type="Pfam" id="PF24623"/>
    </source>
</evidence>
<feature type="compositionally biased region" description="Low complexity" evidence="1">
    <location>
        <begin position="54"/>
        <end position="66"/>
    </location>
</feature>
<dbReference type="Proteomes" id="UP001596183">
    <property type="component" value="Unassembled WGS sequence"/>
</dbReference>
<evidence type="ECO:0000313" key="4">
    <source>
        <dbReference type="Proteomes" id="UP001596183"/>
    </source>
</evidence>
<evidence type="ECO:0000313" key="3">
    <source>
        <dbReference type="EMBL" id="MFC5673910.1"/>
    </source>
</evidence>
<protein>
    <recommendedName>
        <fullName evidence="2">DNA-binding phage zinc finger domain-containing protein</fullName>
    </recommendedName>
</protein>
<dbReference type="EMBL" id="JBHSPC010000099">
    <property type="protein sequence ID" value="MFC5673910.1"/>
    <property type="molecule type" value="Genomic_DNA"/>
</dbReference>
<feature type="domain" description="DNA-binding phage zinc finger" evidence="2">
    <location>
        <begin position="202"/>
        <end position="256"/>
    </location>
</feature>
<feature type="region of interest" description="Disordered" evidence="1">
    <location>
        <begin position="54"/>
        <end position="76"/>
    </location>
</feature>
<feature type="region of interest" description="Disordered" evidence="1">
    <location>
        <begin position="181"/>
        <end position="203"/>
    </location>
</feature>
<evidence type="ECO:0000256" key="1">
    <source>
        <dbReference type="SAM" id="MobiDB-lite"/>
    </source>
</evidence>
<gene>
    <name evidence="3" type="ORF">ACFP2V_28625</name>
</gene>
<organism evidence="3 4">
    <name type="scientific">Streptomyces incanus</name>
    <dbReference type="NCBI Taxonomy" id="887453"/>
    <lineage>
        <taxon>Bacteria</taxon>
        <taxon>Bacillati</taxon>
        <taxon>Actinomycetota</taxon>
        <taxon>Actinomycetes</taxon>
        <taxon>Kitasatosporales</taxon>
        <taxon>Streptomycetaceae</taxon>
        <taxon>Streptomyces</taxon>
    </lineage>
</organism>
<dbReference type="RefSeq" id="WP_381218197.1">
    <property type="nucleotide sequence ID" value="NZ_JBHSPC010000099.1"/>
</dbReference>